<dbReference type="InterPro" id="IPR011812">
    <property type="entry name" value="Pep_trsgly"/>
</dbReference>
<dbReference type="OrthoDB" id="9766909at2"/>
<evidence type="ECO:0000256" key="7">
    <source>
        <dbReference type="ARBA" id="ARBA00022984"/>
    </source>
</evidence>
<dbReference type="GO" id="GO:0008360">
    <property type="term" value="P:regulation of cell shape"/>
    <property type="evidence" value="ECO:0007669"/>
    <property type="project" value="UniProtKB-KW"/>
</dbReference>
<evidence type="ECO:0000256" key="2">
    <source>
        <dbReference type="ARBA" id="ARBA00022519"/>
    </source>
</evidence>
<keyword evidence="5 11" id="KW-0812">Transmembrane</keyword>
<evidence type="ECO:0000256" key="6">
    <source>
        <dbReference type="ARBA" id="ARBA00022960"/>
    </source>
</evidence>
<keyword evidence="14" id="KW-1185">Reference proteome</keyword>
<dbReference type="GO" id="GO:0071555">
    <property type="term" value="P:cell wall organization"/>
    <property type="evidence" value="ECO:0007669"/>
    <property type="project" value="UniProtKB-KW"/>
</dbReference>
<comment type="subcellular location">
    <subcellularLocation>
        <location evidence="11">Cell inner membrane</location>
        <topology evidence="11">Single-pass membrane protein</topology>
    </subcellularLocation>
</comment>
<dbReference type="GO" id="GO:0008955">
    <property type="term" value="F:peptidoglycan glycosyltransferase activity"/>
    <property type="evidence" value="ECO:0007669"/>
    <property type="project" value="UniProtKB-UniRule"/>
</dbReference>
<keyword evidence="1 11" id="KW-1003">Cell membrane</keyword>
<evidence type="ECO:0000256" key="11">
    <source>
        <dbReference type="HAMAP-Rule" id="MF_00766"/>
    </source>
</evidence>
<organism evidence="13 14">
    <name type="scientific">Fulvimonas soli</name>
    <dbReference type="NCBI Taxonomy" id="155197"/>
    <lineage>
        <taxon>Bacteria</taxon>
        <taxon>Pseudomonadati</taxon>
        <taxon>Pseudomonadota</taxon>
        <taxon>Gammaproteobacteria</taxon>
        <taxon>Lysobacterales</taxon>
        <taxon>Rhodanobacteraceae</taxon>
        <taxon>Fulvimonas</taxon>
    </lineage>
</organism>
<comment type="pathway">
    <text evidence="11">Cell wall biogenesis; peptidoglycan biosynthesis.</text>
</comment>
<protein>
    <recommendedName>
        <fullName evidence="11">Biosynthetic peptidoglycan transglycosylase</fullName>
        <ecNumber evidence="11">2.4.99.28</ecNumber>
    </recommendedName>
    <alternativeName>
        <fullName evidence="11">Glycan polymerase</fullName>
    </alternativeName>
    <alternativeName>
        <fullName evidence="11">Peptidoglycan glycosyltransferase MtgA</fullName>
        <shortName evidence="11">PGT</shortName>
    </alternativeName>
</protein>
<evidence type="ECO:0000256" key="9">
    <source>
        <dbReference type="ARBA" id="ARBA00023136"/>
    </source>
</evidence>
<keyword evidence="10 11" id="KW-0961">Cell wall biogenesis/degradation</keyword>
<keyword evidence="3 11" id="KW-0328">Glycosyltransferase</keyword>
<dbReference type="AlphaFoldDB" id="A0A316I5D0"/>
<keyword evidence="9 11" id="KW-0472">Membrane</keyword>
<dbReference type="GO" id="GO:0009274">
    <property type="term" value="C:peptidoglycan-based cell wall"/>
    <property type="evidence" value="ECO:0007669"/>
    <property type="project" value="InterPro"/>
</dbReference>
<dbReference type="InterPro" id="IPR001264">
    <property type="entry name" value="Glyco_trans_51"/>
</dbReference>
<accession>A0A316I5D0</accession>
<dbReference type="Gene3D" id="1.10.3810.10">
    <property type="entry name" value="Biosynthetic peptidoglycan transglycosylase-like"/>
    <property type="match status" value="1"/>
</dbReference>
<keyword evidence="2 11" id="KW-0997">Cell inner membrane</keyword>
<dbReference type="NCBIfam" id="TIGR02070">
    <property type="entry name" value="mono_pep_trsgly"/>
    <property type="match status" value="1"/>
</dbReference>
<dbReference type="EC" id="2.4.99.28" evidence="11"/>
<dbReference type="Proteomes" id="UP000245812">
    <property type="component" value="Unassembled WGS sequence"/>
</dbReference>
<keyword evidence="8 11" id="KW-1133">Transmembrane helix</keyword>
<proteinExistence type="inferred from homology"/>
<comment type="caution">
    <text evidence="13">The sequence shown here is derived from an EMBL/GenBank/DDBJ whole genome shotgun (WGS) entry which is preliminary data.</text>
</comment>
<feature type="domain" description="Glycosyl transferase family 51" evidence="12">
    <location>
        <begin position="62"/>
        <end position="226"/>
    </location>
</feature>
<dbReference type="EMBL" id="QGHC01000005">
    <property type="protein sequence ID" value="PWK88486.1"/>
    <property type="molecule type" value="Genomic_DNA"/>
</dbReference>
<evidence type="ECO:0000256" key="8">
    <source>
        <dbReference type="ARBA" id="ARBA00022989"/>
    </source>
</evidence>
<evidence type="ECO:0000256" key="4">
    <source>
        <dbReference type="ARBA" id="ARBA00022679"/>
    </source>
</evidence>
<comment type="function">
    <text evidence="11">Peptidoglycan polymerase that catalyzes glycan chain elongation from lipid-linked precursors.</text>
</comment>
<dbReference type="InterPro" id="IPR023346">
    <property type="entry name" value="Lysozyme-like_dom_sf"/>
</dbReference>
<gene>
    <name evidence="11" type="primary">mtgA</name>
    <name evidence="13" type="ORF">C7456_10515</name>
</gene>
<evidence type="ECO:0000313" key="14">
    <source>
        <dbReference type="Proteomes" id="UP000245812"/>
    </source>
</evidence>
<evidence type="ECO:0000256" key="10">
    <source>
        <dbReference type="ARBA" id="ARBA00023316"/>
    </source>
</evidence>
<dbReference type="GO" id="GO:0005886">
    <property type="term" value="C:plasma membrane"/>
    <property type="evidence" value="ECO:0007669"/>
    <property type="project" value="UniProtKB-SubCell"/>
</dbReference>
<sequence length="240" mass="27010">MPPTLRALLRRLPRSLAVLAVSWLVLSWLVVLALRFVPPWTSAVMMERRLGALLRGEHGFALRHRWVPWSDVSPWVPLAMVAGEDQKFPFHHGFDFDAIQDAVDAADEGRRLRGASTISQQTAKNLFLWNGRSFVRKGLEAYFTVLIELTWPKRRILEVYMNVAELGDGVYGVGAASEAYFHAPPSRLGPAQAARLAAVLPSPRRLHADRPSAYVQRRADWIQRQMAQLGGPAYLQQAPR</sequence>
<dbReference type="SUPFAM" id="SSF53955">
    <property type="entry name" value="Lysozyme-like"/>
    <property type="match status" value="1"/>
</dbReference>
<comment type="catalytic activity">
    <reaction evidence="11">
        <text>[GlcNAc-(1-&gt;4)-Mur2Ac(oyl-L-Ala-gamma-D-Glu-L-Lys-D-Ala-D-Ala)](n)-di-trans,octa-cis-undecaprenyl diphosphate + beta-D-GlcNAc-(1-&gt;4)-Mur2Ac(oyl-L-Ala-gamma-D-Glu-L-Lys-D-Ala-D-Ala)-di-trans,octa-cis-undecaprenyl diphosphate = [GlcNAc-(1-&gt;4)-Mur2Ac(oyl-L-Ala-gamma-D-Glu-L-Lys-D-Ala-D-Ala)](n+1)-di-trans,octa-cis-undecaprenyl diphosphate + di-trans,octa-cis-undecaprenyl diphosphate + H(+)</text>
        <dbReference type="Rhea" id="RHEA:23708"/>
        <dbReference type="Rhea" id="RHEA-COMP:9602"/>
        <dbReference type="Rhea" id="RHEA-COMP:9603"/>
        <dbReference type="ChEBI" id="CHEBI:15378"/>
        <dbReference type="ChEBI" id="CHEBI:58405"/>
        <dbReference type="ChEBI" id="CHEBI:60033"/>
        <dbReference type="ChEBI" id="CHEBI:78435"/>
        <dbReference type="EC" id="2.4.99.28"/>
    </reaction>
</comment>
<keyword evidence="7 11" id="KW-0573">Peptidoglycan synthesis</keyword>
<dbReference type="HAMAP" id="MF_00766">
    <property type="entry name" value="PGT_MtgA"/>
    <property type="match status" value="1"/>
</dbReference>
<dbReference type="PANTHER" id="PTHR30400:SF0">
    <property type="entry name" value="BIOSYNTHETIC PEPTIDOGLYCAN TRANSGLYCOSYLASE"/>
    <property type="match status" value="1"/>
</dbReference>
<name>A0A316I5D0_9GAMM</name>
<dbReference type="GO" id="GO:0016763">
    <property type="term" value="F:pentosyltransferase activity"/>
    <property type="evidence" value="ECO:0007669"/>
    <property type="project" value="InterPro"/>
</dbReference>
<dbReference type="GO" id="GO:0009252">
    <property type="term" value="P:peptidoglycan biosynthetic process"/>
    <property type="evidence" value="ECO:0007669"/>
    <property type="project" value="UniProtKB-UniRule"/>
</dbReference>
<dbReference type="PANTHER" id="PTHR30400">
    <property type="entry name" value="MONOFUNCTIONAL BIOSYNTHETIC PEPTIDOGLYCAN TRANSGLYCOSYLASE"/>
    <property type="match status" value="1"/>
</dbReference>
<evidence type="ECO:0000256" key="3">
    <source>
        <dbReference type="ARBA" id="ARBA00022676"/>
    </source>
</evidence>
<evidence type="ECO:0000256" key="5">
    <source>
        <dbReference type="ARBA" id="ARBA00022692"/>
    </source>
</evidence>
<dbReference type="InterPro" id="IPR036950">
    <property type="entry name" value="PBP_transglycosylase"/>
</dbReference>
<reference evidence="13 14" key="1">
    <citation type="submission" date="2018-05" db="EMBL/GenBank/DDBJ databases">
        <title>Genomic Encyclopedia of Type Strains, Phase IV (KMG-IV): sequencing the most valuable type-strain genomes for metagenomic binning, comparative biology and taxonomic classification.</title>
        <authorList>
            <person name="Goeker M."/>
        </authorList>
    </citation>
    <scope>NUCLEOTIDE SEQUENCE [LARGE SCALE GENOMIC DNA]</scope>
    <source>
        <strain evidence="13 14">DSM 14263</strain>
    </source>
</reference>
<dbReference type="Pfam" id="PF00912">
    <property type="entry name" value="Transgly"/>
    <property type="match status" value="1"/>
</dbReference>
<evidence type="ECO:0000256" key="1">
    <source>
        <dbReference type="ARBA" id="ARBA00022475"/>
    </source>
</evidence>
<dbReference type="UniPathway" id="UPA00219"/>
<keyword evidence="6 11" id="KW-0133">Cell shape</keyword>
<keyword evidence="4 11" id="KW-0808">Transferase</keyword>
<evidence type="ECO:0000259" key="12">
    <source>
        <dbReference type="Pfam" id="PF00912"/>
    </source>
</evidence>
<dbReference type="RefSeq" id="WP_109723110.1">
    <property type="nucleotide sequence ID" value="NZ_MSZV01000025.1"/>
</dbReference>
<evidence type="ECO:0000313" key="13">
    <source>
        <dbReference type="EMBL" id="PWK88486.1"/>
    </source>
</evidence>
<comment type="similarity">
    <text evidence="11">Belongs to the glycosyltransferase 51 family.</text>
</comment>